<dbReference type="EMBL" id="DRNB01000183">
    <property type="protein sequence ID" value="HHJ64273.1"/>
    <property type="molecule type" value="Genomic_DNA"/>
</dbReference>
<sequence length="63" mass="7064">MGGKDRDLSKILVGLAVAGVAATSFLFTLYQFSKHPENRKHFIEKLRNVRNEAPLPIPKKEGE</sequence>
<comment type="caution">
    <text evidence="2">The sequence shown here is derived from an EMBL/GenBank/DDBJ whole genome shotgun (WGS) entry which is preliminary data.</text>
</comment>
<evidence type="ECO:0000256" key="1">
    <source>
        <dbReference type="SAM" id="Phobius"/>
    </source>
</evidence>
<dbReference type="AlphaFoldDB" id="A0A7C5Q343"/>
<accession>A0A7C5Q343</accession>
<gene>
    <name evidence="2" type="ORF">ENJ61_05125</name>
</gene>
<reference evidence="2" key="1">
    <citation type="journal article" date="2020" name="mSystems">
        <title>Genome- and Community-Level Interaction Insights into Carbon Utilization and Element Cycling Functions of Hydrothermarchaeota in Hydrothermal Sediment.</title>
        <authorList>
            <person name="Zhou Z."/>
            <person name="Liu Y."/>
            <person name="Xu W."/>
            <person name="Pan J."/>
            <person name="Luo Z.H."/>
            <person name="Li M."/>
        </authorList>
    </citation>
    <scope>NUCLEOTIDE SEQUENCE [LARGE SCALE GENOMIC DNA]</scope>
    <source>
        <strain evidence="2">HyVt-501</strain>
    </source>
</reference>
<keyword evidence="1" id="KW-0812">Transmembrane</keyword>
<keyword evidence="1" id="KW-0472">Membrane</keyword>
<feature type="transmembrane region" description="Helical" evidence="1">
    <location>
        <begin position="12"/>
        <end position="32"/>
    </location>
</feature>
<protein>
    <submittedName>
        <fullName evidence="2">Uncharacterized protein</fullName>
    </submittedName>
</protein>
<name>A0A7C5Q343_AQUAO</name>
<organism evidence="2">
    <name type="scientific">Aquifex aeolicus</name>
    <dbReference type="NCBI Taxonomy" id="63363"/>
    <lineage>
        <taxon>Bacteria</taxon>
        <taxon>Pseudomonadati</taxon>
        <taxon>Aquificota</taxon>
        <taxon>Aquificia</taxon>
        <taxon>Aquificales</taxon>
        <taxon>Aquificaceae</taxon>
        <taxon>Aquifex</taxon>
    </lineage>
</organism>
<keyword evidence="1" id="KW-1133">Transmembrane helix</keyword>
<dbReference type="Proteomes" id="UP000885792">
    <property type="component" value="Unassembled WGS sequence"/>
</dbReference>
<evidence type="ECO:0000313" key="2">
    <source>
        <dbReference type="EMBL" id="HHJ64273.1"/>
    </source>
</evidence>
<proteinExistence type="predicted"/>